<evidence type="ECO:0000259" key="2">
    <source>
        <dbReference type="Pfam" id="PF04230"/>
    </source>
</evidence>
<dbReference type="Pfam" id="PF04230">
    <property type="entry name" value="PS_pyruv_trans"/>
    <property type="match status" value="1"/>
</dbReference>
<accession>A0ABD3PU17</accession>
<dbReference type="Proteomes" id="UP001516023">
    <property type="component" value="Unassembled WGS sequence"/>
</dbReference>
<dbReference type="InterPro" id="IPR007345">
    <property type="entry name" value="Polysacch_pyruvyl_Trfase"/>
</dbReference>
<comment type="caution">
    <text evidence="3">The sequence shown here is derived from an EMBL/GenBank/DDBJ whole genome shotgun (WGS) entry which is preliminary data.</text>
</comment>
<evidence type="ECO:0000313" key="3">
    <source>
        <dbReference type="EMBL" id="KAL3791231.1"/>
    </source>
</evidence>
<dbReference type="EMBL" id="JABMIG020000116">
    <property type="protein sequence ID" value="KAL3791231.1"/>
    <property type="molecule type" value="Genomic_DNA"/>
</dbReference>
<evidence type="ECO:0000256" key="1">
    <source>
        <dbReference type="SAM" id="MobiDB-lite"/>
    </source>
</evidence>
<feature type="domain" description="Polysaccharide pyruvyl transferase" evidence="2">
    <location>
        <begin position="270"/>
        <end position="403"/>
    </location>
</feature>
<sequence length="468" mass="52287">MSDQSVLPAVSSPCPDKHQKRSCPIRLKVASLLLTILVLFRSRDLLDFDSSYNALSNASVEQRLLPRSHRDSPDNDIDILRGNRNKNAKQAMPGPSAGADVSHYDLTGRPKSYAKSTPVFNLGKNQTLCKLDGFQVVCATTPRKETVAALPMFADYFVDGDGKKWFKQSSLPSRPIATSWFQPDPAKFCGGQTLEPCANLGDELGPMLLLKLSGIKLIEKRYDGMDVVVIGSVLNYMVKKYSETVKRIGSYYNLTVWGTGTKWGAKGVCFDFRAVRGPKTREKYTKMGCNVPEVYGDPALLFPYVYNPRKSIDPDVDLCIVPHMGDLANEFDWWKKNNGTSLLKRFSYFDHQILGEDSANATRVRLLDIRTPDAAAFIDTLSTCKLVASASLHGLILSEAYNITWSWIQLRDKHEASFKYNDFFLSVGINPDDAKPLRLKASTPIQKIIARTTKPKRRGPSLYHPKSC</sequence>
<gene>
    <name evidence="3" type="ORF">HJC23_000848</name>
</gene>
<keyword evidence="4" id="KW-1185">Reference proteome</keyword>
<proteinExistence type="predicted"/>
<evidence type="ECO:0000313" key="4">
    <source>
        <dbReference type="Proteomes" id="UP001516023"/>
    </source>
</evidence>
<name>A0ABD3PU17_9STRA</name>
<organism evidence="3 4">
    <name type="scientific">Cyclotella cryptica</name>
    <dbReference type="NCBI Taxonomy" id="29204"/>
    <lineage>
        <taxon>Eukaryota</taxon>
        <taxon>Sar</taxon>
        <taxon>Stramenopiles</taxon>
        <taxon>Ochrophyta</taxon>
        <taxon>Bacillariophyta</taxon>
        <taxon>Coscinodiscophyceae</taxon>
        <taxon>Thalassiosirophycidae</taxon>
        <taxon>Stephanodiscales</taxon>
        <taxon>Stephanodiscaceae</taxon>
        <taxon>Cyclotella</taxon>
    </lineage>
</organism>
<feature type="region of interest" description="Disordered" evidence="1">
    <location>
        <begin position="1"/>
        <end position="20"/>
    </location>
</feature>
<reference evidence="3 4" key="1">
    <citation type="journal article" date="2020" name="G3 (Bethesda)">
        <title>Improved Reference Genome for Cyclotella cryptica CCMP332, a Model for Cell Wall Morphogenesis, Salinity Adaptation, and Lipid Production in Diatoms (Bacillariophyta).</title>
        <authorList>
            <person name="Roberts W.R."/>
            <person name="Downey K.M."/>
            <person name="Ruck E.C."/>
            <person name="Traller J.C."/>
            <person name="Alverson A.J."/>
        </authorList>
    </citation>
    <scope>NUCLEOTIDE SEQUENCE [LARGE SCALE GENOMIC DNA]</scope>
    <source>
        <strain evidence="3 4">CCMP332</strain>
    </source>
</reference>
<dbReference type="AlphaFoldDB" id="A0ABD3PU17"/>
<protein>
    <recommendedName>
        <fullName evidence="2">Polysaccharide pyruvyl transferase domain-containing protein</fullName>
    </recommendedName>
</protein>